<dbReference type="Pfam" id="PF00071">
    <property type="entry name" value="Ras"/>
    <property type="match status" value="1"/>
</dbReference>
<organism evidence="3">
    <name type="scientific">Arcella intermedia</name>
    <dbReference type="NCBI Taxonomy" id="1963864"/>
    <lineage>
        <taxon>Eukaryota</taxon>
        <taxon>Amoebozoa</taxon>
        <taxon>Tubulinea</taxon>
        <taxon>Elardia</taxon>
        <taxon>Arcellinida</taxon>
        <taxon>Sphaerothecina</taxon>
        <taxon>Arcellidae</taxon>
        <taxon>Arcella</taxon>
    </lineage>
</organism>
<dbReference type="InterPro" id="IPR001806">
    <property type="entry name" value="Small_GTPase"/>
</dbReference>
<reference evidence="3" key="1">
    <citation type="journal article" date="2020" name="J. Eukaryot. Microbiol.">
        <title>De novo Sequencing, Assembly and Annotation of the Transcriptome for the Free-Living Testate Amoeba Arcella intermedia.</title>
        <authorList>
            <person name="Ribeiro G.M."/>
            <person name="Porfirio-Sousa A.L."/>
            <person name="Maurer-Alcala X.X."/>
            <person name="Katz L.A."/>
            <person name="Lahr D.J.G."/>
        </authorList>
    </citation>
    <scope>NUCLEOTIDE SEQUENCE</scope>
</reference>
<dbReference type="InterPro" id="IPR027417">
    <property type="entry name" value="P-loop_NTPase"/>
</dbReference>
<dbReference type="PANTHER" id="PTHR47979">
    <property type="entry name" value="DRAB11-RELATED"/>
    <property type="match status" value="1"/>
</dbReference>
<dbReference type="InterPro" id="IPR050209">
    <property type="entry name" value="Rab_GTPases_membrane_traffic"/>
</dbReference>
<dbReference type="FunFam" id="3.40.50.300:FF:001447">
    <property type="entry name" value="Ras-related protein Rab-1B"/>
    <property type="match status" value="1"/>
</dbReference>
<dbReference type="InterPro" id="IPR005225">
    <property type="entry name" value="Small_GTP-bd"/>
</dbReference>
<protein>
    <submittedName>
        <fullName evidence="3">Uncharacterized protein</fullName>
    </submittedName>
</protein>
<proteinExistence type="inferred from homology"/>
<dbReference type="AlphaFoldDB" id="A0A6B2LH63"/>
<dbReference type="NCBIfam" id="TIGR00231">
    <property type="entry name" value="small_GTP"/>
    <property type="match status" value="1"/>
</dbReference>
<dbReference type="SMART" id="SM00173">
    <property type="entry name" value="RAS"/>
    <property type="match status" value="1"/>
</dbReference>
<dbReference type="GO" id="GO:0003924">
    <property type="term" value="F:GTPase activity"/>
    <property type="evidence" value="ECO:0007669"/>
    <property type="project" value="InterPro"/>
</dbReference>
<evidence type="ECO:0000256" key="1">
    <source>
        <dbReference type="ARBA" id="ARBA00006270"/>
    </source>
</evidence>
<dbReference type="PROSITE" id="PS51419">
    <property type="entry name" value="RAB"/>
    <property type="match status" value="1"/>
</dbReference>
<keyword evidence="2" id="KW-0342">GTP-binding</keyword>
<dbReference type="PRINTS" id="PR00449">
    <property type="entry name" value="RASTRNSFRMNG"/>
</dbReference>
<dbReference type="SMART" id="SM00175">
    <property type="entry name" value="RAB"/>
    <property type="match status" value="1"/>
</dbReference>
<keyword evidence="2" id="KW-0547">Nucleotide-binding</keyword>
<dbReference type="SMART" id="SM00176">
    <property type="entry name" value="RAN"/>
    <property type="match status" value="1"/>
</dbReference>
<dbReference type="PROSITE" id="PS51421">
    <property type="entry name" value="RAS"/>
    <property type="match status" value="1"/>
</dbReference>
<dbReference type="GO" id="GO:0005525">
    <property type="term" value="F:GTP binding"/>
    <property type="evidence" value="ECO:0007669"/>
    <property type="project" value="UniProtKB-KW"/>
</dbReference>
<dbReference type="SMART" id="SM00174">
    <property type="entry name" value="RHO"/>
    <property type="match status" value="1"/>
</dbReference>
<dbReference type="EMBL" id="GIBP01007447">
    <property type="protein sequence ID" value="NDV36416.1"/>
    <property type="molecule type" value="Transcribed_RNA"/>
</dbReference>
<sequence length="198" mass="22087">MDNTFTQKSATINVEFAVKTFKVKDKYVKIQMWDTAGQEQYRAVTRSYYRSAKGAILVYDTTKADTFHNLNTWVKDVLDVPGNEDTQILLIGNKIDLVDQRDVKTEDGKQFAVEHGMNFMETSALTGTNVDLAFKILLTDIHKLHFKDLENSGPSTSNNNPSAGIVLTPQAPVSEDCCEGSIDSQIDTLKSFASSFFN</sequence>
<dbReference type="Gene3D" id="3.40.50.300">
    <property type="entry name" value="P-loop containing nucleotide triphosphate hydrolases"/>
    <property type="match status" value="1"/>
</dbReference>
<dbReference type="SUPFAM" id="SSF52540">
    <property type="entry name" value="P-loop containing nucleoside triphosphate hydrolases"/>
    <property type="match status" value="1"/>
</dbReference>
<name>A0A6B2LH63_9EUKA</name>
<comment type="similarity">
    <text evidence="1">Belongs to the small GTPase superfamily. Rab family.</text>
</comment>
<accession>A0A6B2LH63</accession>
<evidence type="ECO:0000256" key="2">
    <source>
        <dbReference type="ARBA" id="ARBA00023134"/>
    </source>
</evidence>
<evidence type="ECO:0000313" key="3">
    <source>
        <dbReference type="EMBL" id="NDV36416.1"/>
    </source>
</evidence>